<sequence length="89" mass="10696">KYNKENGFDQYWQEFYNPKNNIPSEESRLLESPITIEEMEDVIRTLPNNKAPGVSKLTYEIIKKLPNNFLKEILYLYNFFLKYEIILNS</sequence>
<accession>A0A2N1L0H9</accession>
<reference evidence="1 2" key="1">
    <citation type="submission" date="2016-04" db="EMBL/GenBank/DDBJ databases">
        <title>Genome analyses suggest a sexual origin of heterokaryosis in a supposedly ancient asexual fungus.</title>
        <authorList>
            <person name="Ropars J."/>
            <person name="Sedzielewska K."/>
            <person name="Noel J."/>
            <person name="Charron P."/>
            <person name="Farinelli L."/>
            <person name="Marton T."/>
            <person name="Kruger M."/>
            <person name="Pelin A."/>
            <person name="Brachmann A."/>
            <person name="Corradi N."/>
        </authorList>
    </citation>
    <scope>NUCLEOTIDE SEQUENCE [LARGE SCALE GENOMIC DNA]</scope>
    <source>
        <strain evidence="1 2">C2</strain>
    </source>
</reference>
<evidence type="ECO:0000313" key="1">
    <source>
        <dbReference type="EMBL" id="PKK42900.1"/>
    </source>
</evidence>
<dbReference type="AlphaFoldDB" id="A0A2N1L0H9"/>
<name>A0A2N1L0H9_9GLOM</name>
<gene>
    <name evidence="1" type="ORF">RhiirC2_804389</name>
</gene>
<proteinExistence type="predicted"/>
<dbReference type="VEuPathDB" id="FungiDB:FUN_014169"/>
<organism evidence="1 2">
    <name type="scientific">Rhizophagus irregularis</name>
    <dbReference type="NCBI Taxonomy" id="588596"/>
    <lineage>
        <taxon>Eukaryota</taxon>
        <taxon>Fungi</taxon>
        <taxon>Fungi incertae sedis</taxon>
        <taxon>Mucoromycota</taxon>
        <taxon>Glomeromycotina</taxon>
        <taxon>Glomeromycetes</taxon>
        <taxon>Glomerales</taxon>
        <taxon>Glomeraceae</taxon>
        <taxon>Rhizophagus</taxon>
    </lineage>
</organism>
<protein>
    <recommendedName>
        <fullName evidence="3">Reverse transcriptase domain-containing protein</fullName>
    </recommendedName>
</protein>
<reference evidence="1 2" key="2">
    <citation type="submission" date="2017-10" db="EMBL/GenBank/DDBJ databases">
        <title>Extensive intraspecific genome diversity in a model arbuscular mycorrhizal fungus.</title>
        <authorList>
            <person name="Chen E.C.H."/>
            <person name="Morin E."/>
            <person name="Baudet D."/>
            <person name="Noel J."/>
            <person name="Ndikumana S."/>
            <person name="Charron P."/>
            <person name="St-Onge C."/>
            <person name="Giorgi J."/>
            <person name="Grigoriev I.V."/>
            <person name="Roux C."/>
            <person name="Martin F.M."/>
            <person name="Corradi N."/>
        </authorList>
    </citation>
    <scope>NUCLEOTIDE SEQUENCE [LARGE SCALE GENOMIC DNA]</scope>
    <source>
        <strain evidence="1 2">C2</strain>
    </source>
</reference>
<feature type="non-terminal residue" evidence="1">
    <location>
        <position position="1"/>
    </location>
</feature>
<dbReference type="Proteomes" id="UP000233469">
    <property type="component" value="Unassembled WGS sequence"/>
</dbReference>
<evidence type="ECO:0000313" key="2">
    <source>
        <dbReference type="Proteomes" id="UP000233469"/>
    </source>
</evidence>
<comment type="caution">
    <text evidence="1">The sequence shown here is derived from an EMBL/GenBank/DDBJ whole genome shotgun (WGS) entry which is preliminary data.</text>
</comment>
<evidence type="ECO:0008006" key="3">
    <source>
        <dbReference type="Google" id="ProtNLM"/>
    </source>
</evidence>
<dbReference type="EMBL" id="LLXL01009421">
    <property type="protein sequence ID" value="PKK42900.1"/>
    <property type="molecule type" value="Genomic_DNA"/>
</dbReference>